<proteinExistence type="predicted"/>
<reference evidence="2" key="1">
    <citation type="journal article" date="2020" name="Nat. Commun.">
        <title>Genome sequence of the cluster root forming white lupin.</title>
        <authorList>
            <person name="Hufnagel B."/>
            <person name="Marques A."/>
            <person name="Soriano A."/>
            <person name="Marques L."/>
            <person name="Divol F."/>
            <person name="Doumas P."/>
            <person name="Sallet E."/>
            <person name="Mancinotti D."/>
            <person name="Carrere S."/>
            <person name="Marande W."/>
            <person name="Arribat S."/>
            <person name="Keller J."/>
            <person name="Huneau C."/>
            <person name="Blein T."/>
            <person name="Aime D."/>
            <person name="Laguerre M."/>
            <person name="Taylor J."/>
            <person name="Schubert V."/>
            <person name="Nelson M."/>
            <person name="Geu-Flores F."/>
            <person name="Crespi M."/>
            <person name="Gallardo-Guerrero K."/>
            <person name="Delaux P.-M."/>
            <person name="Salse J."/>
            <person name="Berges H."/>
            <person name="Guyot R."/>
            <person name="Gouzy J."/>
            <person name="Peret B."/>
        </authorList>
    </citation>
    <scope>NUCLEOTIDE SEQUENCE [LARGE SCALE GENOMIC DNA]</scope>
    <source>
        <strain evidence="2">cv. Amiga</strain>
    </source>
</reference>
<dbReference type="AlphaFoldDB" id="A0A6A4N579"/>
<dbReference type="EMBL" id="WOCE01000023">
    <property type="protein sequence ID" value="KAE9587473.1"/>
    <property type="molecule type" value="Genomic_DNA"/>
</dbReference>
<protein>
    <submittedName>
        <fullName evidence="1">Uncharacterized protein</fullName>
    </submittedName>
</protein>
<sequence length="76" mass="8829">MGVNGSPPPTGLSHYSYDSQWHFAVVKGNYGWPKPLQPRGLGNDATLRPQHNTNGSRELRGCPWRHHYYPWRYWGH</sequence>
<organism evidence="1 2">
    <name type="scientific">Lupinus albus</name>
    <name type="common">White lupine</name>
    <name type="synonym">Lupinus termis</name>
    <dbReference type="NCBI Taxonomy" id="3870"/>
    <lineage>
        <taxon>Eukaryota</taxon>
        <taxon>Viridiplantae</taxon>
        <taxon>Streptophyta</taxon>
        <taxon>Embryophyta</taxon>
        <taxon>Tracheophyta</taxon>
        <taxon>Spermatophyta</taxon>
        <taxon>Magnoliopsida</taxon>
        <taxon>eudicotyledons</taxon>
        <taxon>Gunneridae</taxon>
        <taxon>Pentapetalae</taxon>
        <taxon>rosids</taxon>
        <taxon>fabids</taxon>
        <taxon>Fabales</taxon>
        <taxon>Fabaceae</taxon>
        <taxon>Papilionoideae</taxon>
        <taxon>50 kb inversion clade</taxon>
        <taxon>genistoids sensu lato</taxon>
        <taxon>core genistoids</taxon>
        <taxon>Genisteae</taxon>
        <taxon>Lupinus</taxon>
    </lineage>
</organism>
<evidence type="ECO:0000313" key="2">
    <source>
        <dbReference type="Proteomes" id="UP000447434"/>
    </source>
</evidence>
<comment type="caution">
    <text evidence="1">The sequence shown here is derived from an EMBL/GenBank/DDBJ whole genome shotgun (WGS) entry which is preliminary data.</text>
</comment>
<accession>A0A6A4N579</accession>
<dbReference type="Proteomes" id="UP000447434">
    <property type="component" value="Chromosome 23"/>
</dbReference>
<keyword evidence="2" id="KW-1185">Reference proteome</keyword>
<evidence type="ECO:0000313" key="1">
    <source>
        <dbReference type="EMBL" id="KAE9587473.1"/>
    </source>
</evidence>
<gene>
    <name evidence="1" type="ORF">Lalb_Chr23g0274001</name>
</gene>
<name>A0A6A4N579_LUPAL</name>